<dbReference type="Proteomes" id="UP000024332">
    <property type="component" value="Unassembled WGS sequence"/>
</dbReference>
<dbReference type="EMBL" id="JFZT01000035">
    <property type="protein sequence ID" value="EZQ10013.1"/>
    <property type="molecule type" value="Genomic_DNA"/>
</dbReference>
<evidence type="ECO:0000256" key="2">
    <source>
        <dbReference type="ARBA" id="ARBA00023002"/>
    </source>
</evidence>
<keyword evidence="6" id="KW-1185">Reference proteome</keyword>
<dbReference type="InterPro" id="IPR051626">
    <property type="entry name" value="Oxidoreductase_gamma_subunit"/>
</dbReference>
<evidence type="ECO:0000256" key="1">
    <source>
        <dbReference type="ARBA" id="ARBA00012822"/>
    </source>
</evidence>
<organism evidence="5 6">
    <name type="scientific">Candidatus Acidianus copahuensis</name>
    <dbReference type="NCBI Taxonomy" id="1160895"/>
    <lineage>
        <taxon>Archaea</taxon>
        <taxon>Thermoproteota</taxon>
        <taxon>Thermoprotei</taxon>
        <taxon>Sulfolobales</taxon>
        <taxon>Sulfolobaceae</taxon>
        <taxon>Acidianus</taxon>
    </lineage>
</organism>
<dbReference type="Pfam" id="PF01558">
    <property type="entry name" value="POR"/>
    <property type="match status" value="1"/>
</dbReference>
<dbReference type="SUPFAM" id="SSF53323">
    <property type="entry name" value="Pyruvate-ferredoxin oxidoreductase, PFOR, domain III"/>
    <property type="match status" value="1"/>
</dbReference>
<dbReference type="AlphaFoldDB" id="A0A031LS88"/>
<evidence type="ECO:0000256" key="3">
    <source>
        <dbReference type="ARBA" id="ARBA00049357"/>
    </source>
</evidence>
<dbReference type="InterPro" id="IPR002869">
    <property type="entry name" value="Pyrv_flavodox_OxRed_cen"/>
</dbReference>
<dbReference type="InterPro" id="IPR011894">
    <property type="entry name" value="PorC_KorC"/>
</dbReference>
<keyword evidence="2" id="KW-0560">Oxidoreductase</keyword>
<feature type="domain" description="Pyruvate/ketoisovalerate oxidoreductase catalytic" evidence="4">
    <location>
        <begin position="10"/>
        <end position="172"/>
    </location>
</feature>
<proteinExistence type="predicted"/>
<comment type="caution">
    <text evidence="5">The sequence shown here is derived from an EMBL/GenBank/DDBJ whole genome shotgun (WGS) entry which is preliminary data.</text>
</comment>
<dbReference type="GO" id="GO:0019164">
    <property type="term" value="F:pyruvate synthase activity"/>
    <property type="evidence" value="ECO:0007669"/>
    <property type="project" value="UniProtKB-EC"/>
</dbReference>
<dbReference type="OrthoDB" id="372091at2157"/>
<evidence type="ECO:0000259" key="4">
    <source>
        <dbReference type="Pfam" id="PF01558"/>
    </source>
</evidence>
<evidence type="ECO:0000313" key="5">
    <source>
        <dbReference type="EMBL" id="EZQ10013.1"/>
    </source>
</evidence>
<keyword evidence="5" id="KW-0670">Pyruvate</keyword>
<sequence length="182" mass="19524">MIEIRFHGRGGQGVVTAAELLASAAGLDGLWSSAFPIYGAERRGAPIEAYCRISKESIRITSPVENPDFVVVIDPTLLQIVNPLRGLKPGGVIVVNSKNTTLENSYYLDATSLAKEIGLVKSGWPMTNLIMLGALIRVMGVVSMDSLIKAIREEFNGKVAELNVQGVKLAYERVKGAVKIAA</sequence>
<evidence type="ECO:0000313" key="6">
    <source>
        <dbReference type="Proteomes" id="UP000024332"/>
    </source>
</evidence>
<comment type="catalytic activity">
    <reaction evidence="3">
        <text>2 oxidized [2Fe-2S]-[ferredoxin] + pyruvate + CoA = 2 reduced [2Fe-2S]-[ferredoxin] + acetyl-CoA + CO2 + H(+)</text>
        <dbReference type="Rhea" id="RHEA:12765"/>
        <dbReference type="Rhea" id="RHEA-COMP:10000"/>
        <dbReference type="Rhea" id="RHEA-COMP:10001"/>
        <dbReference type="ChEBI" id="CHEBI:15361"/>
        <dbReference type="ChEBI" id="CHEBI:15378"/>
        <dbReference type="ChEBI" id="CHEBI:16526"/>
        <dbReference type="ChEBI" id="CHEBI:33737"/>
        <dbReference type="ChEBI" id="CHEBI:33738"/>
        <dbReference type="ChEBI" id="CHEBI:57287"/>
        <dbReference type="ChEBI" id="CHEBI:57288"/>
        <dbReference type="EC" id="1.2.7.1"/>
    </reaction>
</comment>
<dbReference type="PANTHER" id="PTHR43366:SF1">
    <property type="entry name" value="PYRUVATE SYNTHASE SUBUNIT PORC"/>
    <property type="match status" value="1"/>
</dbReference>
<dbReference type="PANTHER" id="PTHR43366">
    <property type="entry name" value="PYRUVATE SYNTHASE SUBUNIT PORC"/>
    <property type="match status" value="1"/>
</dbReference>
<dbReference type="EC" id="1.2.7.1" evidence="1"/>
<accession>A0A031LS88</accession>
<dbReference type="RefSeq" id="WP_048099245.1">
    <property type="nucleotide sequence ID" value="NZ_JFZT01000035.1"/>
</dbReference>
<dbReference type="Gene3D" id="3.40.920.10">
    <property type="entry name" value="Pyruvate-ferredoxin oxidoreductase, PFOR, domain III"/>
    <property type="match status" value="1"/>
</dbReference>
<gene>
    <name evidence="5" type="ORF">CM19_04550</name>
</gene>
<dbReference type="NCBIfam" id="TIGR02175">
    <property type="entry name" value="PorC_KorC"/>
    <property type="match status" value="1"/>
</dbReference>
<name>A0A031LS88_9CREN</name>
<protein>
    <recommendedName>
        <fullName evidence="1">pyruvate synthase</fullName>
        <ecNumber evidence="1">1.2.7.1</ecNumber>
    </recommendedName>
</protein>
<dbReference type="STRING" id="1160895.CM19_04550"/>
<reference evidence="5 6" key="1">
    <citation type="submission" date="2014-03" db="EMBL/GenBank/DDBJ databases">
        <title>Draft genome sequence of the novel thermoacidophilic archaea Acidianus copahuensis ALE1 strain, isolated from Copahue volcanic area in Neuquen Argentina.</title>
        <authorList>
            <person name="Urbieta M.S."/>
            <person name="Rascovan N."/>
            <person name="Castro C."/>
            <person name="Revale S."/>
            <person name="Giaveno M.A."/>
            <person name="Vazquez M.P."/>
            <person name="Donati E.R."/>
        </authorList>
    </citation>
    <scope>NUCLEOTIDE SEQUENCE [LARGE SCALE GENOMIC DNA]</scope>
    <source>
        <strain evidence="5 6">ALE1</strain>
    </source>
</reference>
<dbReference type="InterPro" id="IPR019752">
    <property type="entry name" value="Pyrv/ketoisovalerate_OxRed_cat"/>
</dbReference>